<reference evidence="1" key="1">
    <citation type="submission" date="2022-03" db="EMBL/GenBank/DDBJ databases">
        <title>Fererhizobium litorale gen. nov., sp. nov., isolated from sandy sediments of the Sea of Japan seashore.</title>
        <authorList>
            <person name="Romanenko L."/>
            <person name="Kurilenko V."/>
            <person name="Otstavnykh N."/>
            <person name="Svetashev V."/>
            <person name="Tekutyeva L."/>
            <person name="Isaeva M."/>
            <person name="Mikhailov V."/>
        </authorList>
    </citation>
    <scope>NUCLEOTIDE SEQUENCE</scope>
    <source>
        <strain evidence="1">KMM 9576</strain>
    </source>
</reference>
<name>A0AAE3QHS4_9HYPH</name>
<dbReference type="RefSeq" id="WP_311788458.1">
    <property type="nucleotide sequence ID" value="NZ_JALDYY010000016.1"/>
</dbReference>
<accession>A0AAE3QHS4</accession>
<comment type="caution">
    <text evidence="1">The sequence shown here is derived from an EMBL/GenBank/DDBJ whole genome shotgun (WGS) entry which is preliminary data.</text>
</comment>
<dbReference type="Proteomes" id="UP001161580">
    <property type="component" value="Unassembled WGS sequence"/>
</dbReference>
<evidence type="ECO:0000313" key="1">
    <source>
        <dbReference type="EMBL" id="MDI7923735.1"/>
    </source>
</evidence>
<evidence type="ECO:0000313" key="2">
    <source>
        <dbReference type="Proteomes" id="UP001161580"/>
    </source>
</evidence>
<gene>
    <name evidence="1" type="ORF">MRS75_16780</name>
</gene>
<organism evidence="1 2">
    <name type="scientific">Ferirhizobium litorale</name>
    <dbReference type="NCBI Taxonomy" id="2927786"/>
    <lineage>
        <taxon>Bacteria</taxon>
        <taxon>Pseudomonadati</taxon>
        <taxon>Pseudomonadota</taxon>
        <taxon>Alphaproteobacteria</taxon>
        <taxon>Hyphomicrobiales</taxon>
        <taxon>Rhizobiaceae</taxon>
        <taxon>Ferirhizobium</taxon>
    </lineage>
</organism>
<proteinExistence type="predicted"/>
<dbReference type="EMBL" id="JALDYZ010000010">
    <property type="protein sequence ID" value="MDI7923735.1"/>
    <property type="molecule type" value="Genomic_DNA"/>
</dbReference>
<dbReference type="AlphaFoldDB" id="A0AAE3QHS4"/>
<sequence>MQEVSEPLGVIECGILSGISNAALWKPLTDMVISGSGPNLFSELNGSMRKIPAFVANQFWQIAVLSLIHCFNPLQVPNARRNWMLKLVED</sequence>
<protein>
    <submittedName>
        <fullName evidence="1">Uncharacterized protein</fullName>
    </submittedName>
</protein>
<keyword evidence="2" id="KW-1185">Reference proteome</keyword>